<dbReference type="InterPro" id="IPR036922">
    <property type="entry name" value="Rieske_2Fe-2S_sf"/>
</dbReference>
<comment type="caution">
    <text evidence="7">The sequence shown here is derived from an EMBL/GenBank/DDBJ whole genome shotgun (WGS) entry which is preliminary data.</text>
</comment>
<evidence type="ECO:0000256" key="2">
    <source>
        <dbReference type="ARBA" id="ARBA00022723"/>
    </source>
</evidence>
<keyword evidence="3" id="KW-0408">Iron</keyword>
<dbReference type="SUPFAM" id="SSF50022">
    <property type="entry name" value="ISP domain"/>
    <property type="match status" value="1"/>
</dbReference>
<dbReference type="RefSeq" id="WP_269965523.1">
    <property type="nucleotide sequence ID" value="NZ_JAKMUS010000008.1"/>
</dbReference>
<dbReference type="InterPro" id="IPR006311">
    <property type="entry name" value="TAT_signal"/>
</dbReference>
<dbReference type="PROSITE" id="PS51318">
    <property type="entry name" value="TAT"/>
    <property type="match status" value="1"/>
</dbReference>
<dbReference type="GO" id="GO:0046872">
    <property type="term" value="F:metal ion binding"/>
    <property type="evidence" value="ECO:0007669"/>
    <property type="project" value="UniProtKB-KW"/>
</dbReference>
<feature type="region of interest" description="Disordered" evidence="5">
    <location>
        <begin position="113"/>
        <end position="136"/>
    </location>
</feature>
<protein>
    <submittedName>
        <fullName evidence="7">Rieske (2Fe-2S) protein</fullName>
    </submittedName>
</protein>
<feature type="domain" description="Rieske" evidence="6">
    <location>
        <begin position="38"/>
        <end position="132"/>
    </location>
</feature>
<evidence type="ECO:0000256" key="3">
    <source>
        <dbReference type="ARBA" id="ARBA00023004"/>
    </source>
</evidence>
<dbReference type="Proteomes" id="UP001146468">
    <property type="component" value="Unassembled WGS sequence"/>
</dbReference>
<dbReference type="GO" id="GO:0004497">
    <property type="term" value="F:monooxygenase activity"/>
    <property type="evidence" value="ECO:0007669"/>
    <property type="project" value="UniProtKB-ARBA"/>
</dbReference>
<dbReference type="GO" id="GO:0016705">
    <property type="term" value="F:oxidoreductase activity, acting on paired donors, with incorporation or reduction of molecular oxygen"/>
    <property type="evidence" value="ECO:0007669"/>
    <property type="project" value="UniProtKB-ARBA"/>
</dbReference>
<dbReference type="EMBL" id="JAKMUS010000008">
    <property type="protein sequence ID" value="MCZ9294098.1"/>
    <property type="molecule type" value="Genomic_DNA"/>
</dbReference>
<organism evidence="7 8">
    <name type="scientific">Corynebacterium meitnerae</name>
    <dbReference type="NCBI Taxonomy" id="2913498"/>
    <lineage>
        <taxon>Bacteria</taxon>
        <taxon>Bacillati</taxon>
        <taxon>Actinomycetota</taxon>
        <taxon>Actinomycetes</taxon>
        <taxon>Mycobacteriales</taxon>
        <taxon>Corynebacteriaceae</taxon>
        <taxon>Corynebacterium</taxon>
    </lineage>
</organism>
<keyword evidence="4" id="KW-0411">Iron-sulfur</keyword>
<dbReference type="Gene3D" id="2.102.10.10">
    <property type="entry name" value="Rieske [2Fe-2S] iron-sulphur domain"/>
    <property type="match status" value="1"/>
</dbReference>
<dbReference type="GO" id="GO:0051537">
    <property type="term" value="F:2 iron, 2 sulfur cluster binding"/>
    <property type="evidence" value="ECO:0007669"/>
    <property type="project" value="UniProtKB-KW"/>
</dbReference>
<dbReference type="PROSITE" id="PS51296">
    <property type="entry name" value="RIESKE"/>
    <property type="match status" value="1"/>
</dbReference>
<evidence type="ECO:0000256" key="1">
    <source>
        <dbReference type="ARBA" id="ARBA00022714"/>
    </source>
</evidence>
<evidence type="ECO:0000256" key="4">
    <source>
        <dbReference type="ARBA" id="ARBA00023014"/>
    </source>
</evidence>
<evidence type="ECO:0000259" key="6">
    <source>
        <dbReference type="PROSITE" id="PS51296"/>
    </source>
</evidence>
<name>A0A9X3LWU5_9CORY</name>
<dbReference type="AlphaFoldDB" id="A0A9X3LWU5"/>
<keyword evidence="8" id="KW-1185">Reference proteome</keyword>
<dbReference type="Pfam" id="PF00355">
    <property type="entry name" value="Rieske"/>
    <property type="match status" value="1"/>
</dbReference>
<evidence type="ECO:0000313" key="7">
    <source>
        <dbReference type="EMBL" id="MCZ9294098.1"/>
    </source>
</evidence>
<sequence>MTAQNPAAQTPSGPTCSRRMFILGTATTFAGAFLAACGKPASAEVAATQVPVGSAVIVGKFIIAQPTEGKFVAYSTTCPHQGSPITQVDGNTVRCPAHGSIFDIATGEVVDGPSKSGMMPAPVTEEGGTVFAGERE</sequence>
<dbReference type="CDD" id="cd03467">
    <property type="entry name" value="Rieske"/>
    <property type="match status" value="1"/>
</dbReference>
<dbReference type="InterPro" id="IPR017941">
    <property type="entry name" value="Rieske_2Fe-2S"/>
</dbReference>
<evidence type="ECO:0000256" key="5">
    <source>
        <dbReference type="SAM" id="MobiDB-lite"/>
    </source>
</evidence>
<keyword evidence="1" id="KW-0001">2Fe-2S</keyword>
<gene>
    <name evidence="7" type="ORF">L8U60_06320</name>
</gene>
<evidence type="ECO:0000313" key="8">
    <source>
        <dbReference type="Proteomes" id="UP001146468"/>
    </source>
</evidence>
<keyword evidence="2" id="KW-0479">Metal-binding</keyword>
<reference evidence="7" key="1">
    <citation type="submission" date="2022-02" db="EMBL/GenBank/DDBJ databases">
        <title>Corynebacterium sp. from urogenital microbiome.</title>
        <authorList>
            <person name="Cappelli E.A."/>
            <person name="Ribeiro T.G."/>
            <person name="Peixe L."/>
        </authorList>
    </citation>
    <scope>NUCLEOTIDE SEQUENCE</scope>
    <source>
        <strain evidence="7">C8Ua_172</strain>
    </source>
</reference>
<accession>A0A9X3LWU5</accession>
<proteinExistence type="predicted"/>